<gene>
    <name evidence="3" type="ORF">GCM10011506_13640</name>
</gene>
<dbReference type="PANTHER" id="PTHR30069:SF29">
    <property type="entry name" value="HEMOGLOBIN AND HEMOGLOBIN-HAPTOGLOBIN-BINDING PROTEIN 1-RELATED"/>
    <property type="match status" value="1"/>
</dbReference>
<comment type="caution">
    <text evidence="3">The sequence shown here is derived from an EMBL/GenBank/DDBJ whole genome shotgun (WGS) entry which is preliminary data.</text>
</comment>
<reference evidence="4" key="1">
    <citation type="journal article" date="2019" name="Int. J. Syst. Evol. Microbiol.">
        <title>The Global Catalogue of Microorganisms (GCM) 10K type strain sequencing project: providing services to taxonomists for standard genome sequencing and annotation.</title>
        <authorList>
            <consortium name="The Broad Institute Genomics Platform"/>
            <consortium name="The Broad Institute Genome Sequencing Center for Infectious Disease"/>
            <person name="Wu L."/>
            <person name="Ma J."/>
        </authorList>
    </citation>
    <scope>NUCLEOTIDE SEQUENCE [LARGE SCALE GENOMIC DNA]</scope>
    <source>
        <strain evidence="4">CGMCC 1.10832</strain>
    </source>
</reference>
<sequence>MRHLSLLIKLWLYAHLGIAQVMDISGIVKDANTGEALPGAHVLVPSSFSKSNITNEKGYFFLKNLREGDTLIVTFIGYQERIFLASESRDSITILLQPGNVKLKEVMVKSAVLGAENFSFSKLTPIDIYQNPNSKADALVAVNTSASSTTTDENAAVSFRGASPNQTGYFLNGVPIKNPIKYAQLTNTGTLSIFNTDFLKKVTVFPGNPPLEYGQSTSGTIVLETADRFPSYWQQTASISLANLGYSARGEIGKQTFVGVFANYQFDEALKAVNPINFENINAFNSLDGGLLLSSHQKWGSLKFYQYGLWDNYNFQYRHPSYQNAFLQEAVRSISTLQWVQELNDWQINAVLGNSYLDKKISFGNLNFSEKDFDPYGALNFTWRKDNNLLKTGYSFWHQNNFREGRFPTYSYAMSPEHPSNQFSGEQSASSHELYTFYRKIWRNHSIGSGVRLGYLPELQKRLYSYQINYRYELSSSLKVKAGVGRYYQIRNTERAIDYAYQSSIDLHYSGPQWAIEQSFYYNFRQEKEQTKGAESRITYQPNSKIQLDQSLSYVSHNTRKDQWFIRSFAIYKPFSQWSLNASYQSFAGGNSALVSSASFNNELSVYAPFQSGKTLSFQPYSNLSLGINHLFAINGYTNGIAFISVTNLLDTKNSFDINYNFDYSQYDKMYLSRRSIYAGIIINLINKK</sequence>
<organism evidence="3 4">
    <name type="scientific">Marivirga lumbricoides</name>
    <dbReference type="NCBI Taxonomy" id="1046115"/>
    <lineage>
        <taxon>Bacteria</taxon>
        <taxon>Pseudomonadati</taxon>
        <taxon>Bacteroidota</taxon>
        <taxon>Cytophagia</taxon>
        <taxon>Cytophagales</taxon>
        <taxon>Marivirgaceae</taxon>
        <taxon>Marivirga</taxon>
    </lineage>
</organism>
<evidence type="ECO:0000256" key="1">
    <source>
        <dbReference type="ARBA" id="ARBA00022729"/>
    </source>
</evidence>
<keyword evidence="4" id="KW-1185">Reference proteome</keyword>
<evidence type="ECO:0000259" key="2">
    <source>
        <dbReference type="Pfam" id="PF07715"/>
    </source>
</evidence>
<protein>
    <recommendedName>
        <fullName evidence="2">TonB-dependent receptor plug domain-containing protein</fullName>
    </recommendedName>
</protein>
<evidence type="ECO:0000313" key="3">
    <source>
        <dbReference type="EMBL" id="GGC29490.1"/>
    </source>
</evidence>
<dbReference type="PANTHER" id="PTHR30069">
    <property type="entry name" value="TONB-DEPENDENT OUTER MEMBRANE RECEPTOR"/>
    <property type="match status" value="1"/>
</dbReference>
<dbReference type="InterPro" id="IPR008969">
    <property type="entry name" value="CarboxyPept-like_regulatory"/>
</dbReference>
<dbReference type="Pfam" id="PF07715">
    <property type="entry name" value="Plug"/>
    <property type="match status" value="1"/>
</dbReference>
<name>A0ABQ1LTC1_9BACT</name>
<dbReference type="EMBL" id="BMEC01000003">
    <property type="protein sequence ID" value="GGC29490.1"/>
    <property type="molecule type" value="Genomic_DNA"/>
</dbReference>
<dbReference type="SUPFAM" id="SSF49464">
    <property type="entry name" value="Carboxypeptidase regulatory domain-like"/>
    <property type="match status" value="1"/>
</dbReference>
<dbReference type="Pfam" id="PF13715">
    <property type="entry name" value="CarbopepD_reg_2"/>
    <property type="match status" value="1"/>
</dbReference>
<dbReference type="InterPro" id="IPR012910">
    <property type="entry name" value="Plug_dom"/>
</dbReference>
<dbReference type="InterPro" id="IPR037066">
    <property type="entry name" value="Plug_dom_sf"/>
</dbReference>
<keyword evidence="1" id="KW-0732">Signal</keyword>
<dbReference type="Gene3D" id="2.170.130.10">
    <property type="entry name" value="TonB-dependent receptor, plug domain"/>
    <property type="match status" value="1"/>
</dbReference>
<dbReference type="SUPFAM" id="SSF56935">
    <property type="entry name" value="Porins"/>
    <property type="match status" value="1"/>
</dbReference>
<dbReference type="Proteomes" id="UP000636010">
    <property type="component" value="Unassembled WGS sequence"/>
</dbReference>
<dbReference type="InterPro" id="IPR039426">
    <property type="entry name" value="TonB-dep_rcpt-like"/>
</dbReference>
<proteinExistence type="predicted"/>
<dbReference type="Gene3D" id="2.60.40.1120">
    <property type="entry name" value="Carboxypeptidase-like, regulatory domain"/>
    <property type="match status" value="1"/>
</dbReference>
<evidence type="ECO:0000313" key="4">
    <source>
        <dbReference type="Proteomes" id="UP000636010"/>
    </source>
</evidence>
<feature type="domain" description="TonB-dependent receptor plug" evidence="2">
    <location>
        <begin position="136"/>
        <end position="219"/>
    </location>
</feature>
<dbReference type="RefSeq" id="WP_188461593.1">
    <property type="nucleotide sequence ID" value="NZ_BAABHU010000003.1"/>
</dbReference>
<accession>A0ABQ1LTC1</accession>